<gene>
    <name evidence="1" type="ORF">DSO57_1009668</name>
</gene>
<evidence type="ECO:0000313" key="2">
    <source>
        <dbReference type="Proteomes" id="UP001165960"/>
    </source>
</evidence>
<comment type="caution">
    <text evidence="1">The sequence shown here is derived from an EMBL/GenBank/DDBJ whole genome shotgun (WGS) entry which is preliminary data.</text>
</comment>
<sequence>MKLFSLISLLTPALAQYSDSDRCGSQNNGLMCDPQGQIGQCCSQYGYCGSSTAHCSKDNGCQSGCTQNPPPPPVAPLPGCGDGFCDGRTETCSSCPTDCKCELEYLDKCLTPGHISLTFDDGPDQFAPNLLSIANKLNAKLTLFVIGEKLANTTYQKYLKQYYAAGHTIASHTFTHPFLTKLTDDQIRQEMIKTDDAIFNVIGVRPIYMRNPYADSNERTMALLDSMGYKSIFTSLDTEDTVYGDSNPAMILKNAIKGLKADPKVTSHVITQHETYNVSINYLPQIVNEIKKQKYSIVPIDKCFNTKGVYRNDRCGDGKCSGYLENCQTCPKDCGSCPVTACKPV</sequence>
<name>A0ACC2SVL0_9FUNG</name>
<evidence type="ECO:0000313" key="1">
    <source>
        <dbReference type="EMBL" id="KAJ9066424.1"/>
    </source>
</evidence>
<proteinExistence type="predicted"/>
<dbReference type="EMBL" id="QTSX02004291">
    <property type="protein sequence ID" value="KAJ9066424.1"/>
    <property type="molecule type" value="Genomic_DNA"/>
</dbReference>
<reference evidence="1" key="1">
    <citation type="submission" date="2022-04" db="EMBL/GenBank/DDBJ databases">
        <title>Genome of the entomopathogenic fungus Entomophthora muscae.</title>
        <authorList>
            <person name="Elya C."/>
            <person name="Lovett B.R."/>
            <person name="Lee E."/>
            <person name="Macias A.M."/>
            <person name="Hajek A.E."/>
            <person name="De Bivort B.L."/>
            <person name="Kasson M.T."/>
            <person name="De Fine Licht H.H."/>
            <person name="Stajich J.E."/>
        </authorList>
    </citation>
    <scope>NUCLEOTIDE SEQUENCE</scope>
    <source>
        <strain evidence="1">Berkeley</strain>
    </source>
</reference>
<protein>
    <submittedName>
        <fullName evidence="1">Uncharacterized protein</fullName>
    </submittedName>
</protein>
<accession>A0ACC2SVL0</accession>
<organism evidence="1 2">
    <name type="scientific">Entomophthora muscae</name>
    <dbReference type="NCBI Taxonomy" id="34485"/>
    <lineage>
        <taxon>Eukaryota</taxon>
        <taxon>Fungi</taxon>
        <taxon>Fungi incertae sedis</taxon>
        <taxon>Zoopagomycota</taxon>
        <taxon>Entomophthoromycotina</taxon>
        <taxon>Entomophthoromycetes</taxon>
        <taxon>Entomophthorales</taxon>
        <taxon>Entomophthoraceae</taxon>
        <taxon>Entomophthora</taxon>
    </lineage>
</organism>
<dbReference type="Proteomes" id="UP001165960">
    <property type="component" value="Unassembled WGS sequence"/>
</dbReference>
<keyword evidence="2" id="KW-1185">Reference proteome</keyword>